<sequence length="766" mass="81774">MKDFTILTIFVGLVWATPMPEVHNEASQALSSRQSTSFWYPNMDHTGQFRGFAPDLDGDFNYPVFKAVNPGDGASIQAAINSGTGSATRHPKWLASQPRVVYIPPGTYTISKTIYMNTDTILMGDATNPPIIKAAAGFSGEQTLINGRDPATNGNGEESFAVGLKNLILDTTAIPGGKFTRNDFIALGWGVAQVAQLQNIKITMAFSVNGRGHTGIHLDRGSTLGLADVRIERGQNGIWHDGHQQALYKSIYFFQNTVGILISGGSTISIINPTFDTCGTGVRNTGGAPWIALIDAKSVNSGVTFVTTGFPSFLIENLSKDTNSDIAQVPSGTVLGPQSHVDTFSYANTVGRNPIYGPTTSTNSRPAALAPGGRYPAIPAPNYATNPVSDFINVKDPAQNGGHTVLGDHTIDEAGVLNQVLQFAASNNKIAYFPFGKYRVDSTLLIPKGSRIVGEAWATITGNGAFFKDSSNPKPVVAVGNAGDVGTAQIQDMRFTVSDVLPGAIIVQVNMAGSAPGQVAIWNSLITVGGTRGASALTNACRSGTNECRAAFIGLHLAPSSSAYVENLWNWVADHITEQFDGGNNIAGKGGVLVEATKGTWLHALGSEHWWLYQLNFRRASNVLVSLLQSETNYDQGDLVQQTPPAPWTADVTNWGDPDFSWCGGGDTRCRMGFANYINGGSNIYTYASASWVFFKGQGQLCTGSFECQNFMHWISQTPSNLQAFGLCSKDTWTTLRLADGTNIVTQNGFTGSWSPNGGDVGRYTP</sequence>
<keyword evidence="4" id="KW-1185">Reference proteome</keyword>
<dbReference type="RefSeq" id="XP_031000424.1">
    <property type="nucleotide sequence ID" value="XM_031136774.1"/>
</dbReference>
<dbReference type="CDD" id="cd23668">
    <property type="entry name" value="GH55_beta13glucanase-like"/>
    <property type="match status" value="1"/>
</dbReference>
<reference evidence="3 4" key="1">
    <citation type="submission" date="2019-06" db="EMBL/GenBank/DDBJ databases">
        <title>Draft genome sequence of the filamentous fungus Phialemoniopsis curvata isolated from diesel fuel.</title>
        <authorList>
            <person name="Varaljay V.A."/>
            <person name="Lyon W.J."/>
            <person name="Crouch A.L."/>
            <person name="Drake C.E."/>
            <person name="Hollomon J.M."/>
            <person name="Nadeau L.J."/>
            <person name="Nunn H.S."/>
            <person name="Stevenson B.S."/>
            <person name="Bojanowski C.L."/>
            <person name="Crookes-Goodson W.J."/>
        </authorList>
    </citation>
    <scope>NUCLEOTIDE SEQUENCE [LARGE SCALE GENOMIC DNA]</scope>
    <source>
        <strain evidence="3 4">D216</strain>
    </source>
</reference>
<dbReference type="InterPro" id="IPR012334">
    <property type="entry name" value="Pectin_lyas_fold"/>
</dbReference>
<evidence type="ECO:0000313" key="4">
    <source>
        <dbReference type="Proteomes" id="UP000319257"/>
    </source>
</evidence>
<dbReference type="AlphaFoldDB" id="A0A507BGU0"/>
<comment type="caution">
    <text evidence="3">The sequence shown here is derived from an EMBL/GenBank/DDBJ whole genome shotgun (WGS) entry which is preliminary data.</text>
</comment>
<accession>A0A507BGU0</accession>
<dbReference type="InterPro" id="IPR039279">
    <property type="entry name" value="QRT3-like"/>
</dbReference>
<organism evidence="3 4">
    <name type="scientific">Thyridium curvatum</name>
    <dbReference type="NCBI Taxonomy" id="1093900"/>
    <lineage>
        <taxon>Eukaryota</taxon>
        <taxon>Fungi</taxon>
        <taxon>Dikarya</taxon>
        <taxon>Ascomycota</taxon>
        <taxon>Pezizomycotina</taxon>
        <taxon>Sordariomycetes</taxon>
        <taxon>Sordariomycetidae</taxon>
        <taxon>Thyridiales</taxon>
        <taxon>Thyridiaceae</taxon>
        <taxon>Thyridium</taxon>
    </lineage>
</organism>
<dbReference type="InterPro" id="IPR011050">
    <property type="entry name" value="Pectin_lyase_fold/virulence"/>
</dbReference>
<evidence type="ECO:0000256" key="1">
    <source>
        <dbReference type="SAM" id="SignalP"/>
    </source>
</evidence>
<keyword evidence="1" id="KW-0732">Signal</keyword>
<dbReference type="SUPFAM" id="SSF51126">
    <property type="entry name" value="Pectin lyase-like"/>
    <property type="match status" value="2"/>
</dbReference>
<evidence type="ECO:0000313" key="3">
    <source>
        <dbReference type="EMBL" id="TPX18713.1"/>
    </source>
</evidence>
<dbReference type="PANTHER" id="PTHR33928:SF2">
    <property type="entry name" value="PECTATE LYASE SUPERFAMILY PROTEIN DOMAIN-CONTAINING PROTEIN-RELATED"/>
    <property type="match status" value="1"/>
</dbReference>
<evidence type="ECO:0000259" key="2">
    <source>
        <dbReference type="Pfam" id="PF12708"/>
    </source>
</evidence>
<dbReference type="Pfam" id="PF12708">
    <property type="entry name" value="Pect-lyase_RHGA_epim"/>
    <property type="match status" value="1"/>
</dbReference>
<dbReference type="InterPro" id="IPR024535">
    <property type="entry name" value="RHGA/B-epi-like_pectate_lyase"/>
</dbReference>
<dbReference type="STRING" id="1093900.A0A507BGU0"/>
<gene>
    <name evidence="3" type="ORF">E0L32_002570</name>
</gene>
<name>A0A507BGU0_9PEZI</name>
<feature type="signal peptide" evidence="1">
    <location>
        <begin position="1"/>
        <end position="16"/>
    </location>
</feature>
<dbReference type="OrthoDB" id="1046782at2759"/>
<dbReference type="GeneID" id="41970017"/>
<dbReference type="Gene3D" id="2.160.20.10">
    <property type="entry name" value="Single-stranded right-handed beta-helix, Pectin lyase-like"/>
    <property type="match status" value="2"/>
</dbReference>
<proteinExistence type="predicted"/>
<protein>
    <recommendedName>
        <fullName evidence="2">Rhamnogalacturonase A/B/Epimerase-like pectate lyase domain-containing protein</fullName>
    </recommendedName>
</protein>
<dbReference type="FunFam" id="2.160.20.10:FF:000049">
    <property type="entry name" value="Putative exo-beta-1,3-glucanase"/>
    <property type="match status" value="1"/>
</dbReference>
<feature type="chain" id="PRO_5021424720" description="Rhamnogalacturonase A/B/Epimerase-like pectate lyase domain-containing protein" evidence="1">
    <location>
        <begin position="17"/>
        <end position="766"/>
    </location>
</feature>
<dbReference type="Proteomes" id="UP000319257">
    <property type="component" value="Unassembled WGS sequence"/>
</dbReference>
<dbReference type="PANTHER" id="PTHR33928">
    <property type="entry name" value="POLYGALACTURONASE QRT3"/>
    <property type="match status" value="1"/>
</dbReference>
<dbReference type="InParanoid" id="A0A507BGU0"/>
<dbReference type="GO" id="GO:0004650">
    <property type="term" value="F:polygalacturonase activity"/>
    <property type="evidence" value="ECO:0007669"/>
    <property type="project" value="InterPro"/>
</dbReference>
<dbReference type="EMBL" id="SKBQ01000010">
    <property type="protein sequence ID" value="TPX18713.1"/>
    <property type="molecule type" value="Genomic_DNA"/>
</dbReference>
<feature type="domain" description="Rhamnogalacturonase A/B/Epimerase-like pectate lyase" evidence="2">
    <location>
        <begin position="72"/>
        <end position="282"/>
    </location>
</feature>